<protein>
    <recommendedName>
        <fullName evidence="3">Probable chemoreceptor glutamine deamidase CheD</fullName>
        <ecNumber evidence="3">3.5.1.44</ecNumber>
    </recommendedName>
</protein>
<dbReference type="InterPro" id="IPR038592">
    <property type="entry name" value="CheD-like_sf"/>
</dbReference>
<dbReference type="Gene3D" id="3.30.1330.200">
    <property type="match status" value="1"/>
</dbReference>
<dbReference type="GO" id="GO:0050568">
    <property type="term" value="F:protein-glutamine glutaminase activity"/>
    <property type="evidence" value="ECO:0007669"/>
    <property type="project" value="UniProtKB-UniRule"/>
</dbReference>
<accession>A0A2S7XN62</accession>
<evidence type="ECO:0000256" key="1">
    <source>
        <dbReference type="ARBA" id="ARBA00022500"/>
    </source>
</evidence>
<dbReference type="Pfam" id="PF03975">
    <property type="entry name" value="CheD"/>
    <property type="match status" value="1"/>
</dbReference>
<dbReference type="EC" id="3.5.1.44" evidence="3"/>
<dbReference type="GO" id="GO:0006935">
    <property type="term" value="P:chemotaxis"/>
    <property type="evidence" value="ECO:0007669"/>
    <property type="project" value="UniProtKB-UniRule"/>
</dbReference>
<sequence length="198" mass="22158">MSQHSIHQVQKHFVHPGEHYVTADPIILSTLLGSCVSVCLFDPVVRVMGMNHFLLPMRNPAGGTLTLASDAGRYGLWAMELLINGLLNIGARRENLRAKAFGGGNVLNIATQSLPNHFQIGTANAQFVRKFLVNDGIPLIAEDLGGDRGRQIHFDGRDFSVYLRRIPQRQEDRIAAHERAYLHRTLKDQRRPAPAEFF</sequence>
<dbReference type="PANTHER" id="PTHR35147:SF3">
    <property type="entry name" value="CHEMORECEPTOR GLUTAMINE DEAMIDASE CHED 1-RELATED"/>
    <property type="match status" value="1"/>
</dbReference>
<dbReference type="RefSeq" id="WP_105074845.1">
    <property type="nucleotide sequence ID" value="NZ_JAFLKP010000305.1"/>
</dbReference>
<organism evidence="4 5">
    <name type="scientific">Chromatium okenii</name>
    <dbReference type="NCBI Taxonomy" id="61644"/>
    <lineage>
        <taxon>Bacteria</taxon>
        <taxon>Pseudomonadati</taxon>
        <taxon>Pseudomonadota</taxon>
        <taxon>Gammaproteobacteria</taxon>
        <taxon>Chromatiales</taxon>
        <taxon>Chromatiaceae</taxon>
        <taxon>Chromatium</taxon>
    </lineage>
</organism>
<reference evidence="4 5" key="1">
    <citation type="submission" date="2018-01" db="EMBL/GenBank/DDBJ databases">
        <title>The complete genome sequence of Chromatium okenii LaCa, a purple sulfur bacterium with a turbulent life.</title>
        <authorList>
            <person name="Luedin S.M."/>
            <person name="Liechti N."/>
            <person name="Storelli N."/>
            <person name="Danza F."/>
            <person name="Wittwer M."/>
            <person name="Pothier J.F."/>
            <person name="Tonolla M.A."/>
        </authorList>
    </citation>
    <scope>NUCLEOTIDE SEQUENCE [LARGE SCALE GENOMIC DNA]</scope>
    <source>
        <strain evidence="4 5">LaCa</strain>
    </source>
</reference>
<dbReference type="HAMAP" id="MF_01440">
    <property type="entry name" value="CheD"/>
    <property type="match status" value="1"/>
</dbReference>
<evidence type="ECO:0000256" key="2">
    <source>
        <dbReference type="ARBA" id="ARBA00022801"/>
    </source>
</evidence>
<keyword evidence="1 3" id="KW-0145">Chemotaxis</keyword>
<dbReference type="Proteomes" id="UP000239936">
    <property type="component" value="Unassembled WGS sequence"/>
</dbReference>
<dbReference type="PANTHER" id="PTHR35147">
    <property type="entry name" value="CHEMORECEPTOR GLUTAMINE DEAMIDASE CHED-RELATED"/>
    <property type="match status" value="1"/>
</dbReference>
<name>A0A2S7XN62_9GAMM</name>
<comment type="caution">
    <text evidence="4">The sequence shown here is derived from an EMBL/GenBank/DDBJ whole genome shotgun (WGS) entry which is preliminary data.</text>
</comment>
<evidence type="ECO:0000313" key="4">
    <source>
        <dbReference type="EMBL" id="PQJ94878.1"/>
    </source>
</evidence>
<evidence type="ECO:0000256" key="3">
    <source>
        <dbReference type="HAMAP-Rule" id="MF_01440"/>
    </source>
</evidence>
<evidence type="ECO:0000313" key="5">
    <source>
        <dbReference type="Proteomes" id="UP000239936"/>
    </source>
</evidence>
<dbReference type="AlphaFoldDB" id="A0A2S7XN62"/>
<dbReference type="InterPro" id="IPR005659">
    <property type="entry name" value="Chemorcpt_Glu_NH3ase_CheD"/>
</dbReference>
<dbReference type="SUPFAM" id="SSF64438">
    <property type="entry name" value="CNF1/YfiH-like putative cysteine hydrolases"/>
    <property type="match status" value="1"/>
</dbReference>
<comment type="catalytic activity">
    <reaction evidence="3">
        <text>L-glutaminyl-[protein] + H2O = L-glutamyl-[protein] + NH4(+)</text>
        <dbReference type="Rhea" id="RHEA:16441"/>
        <dbReference type="Rhea" id="RHEA-COMP:10207"/>
        <dbReference type="Rhea" id="RHEA-COMP:10208"/>
        <dbReference type="ChEBI" id="CHEBI:15377"/>
        <dbReference type="ChEBI" id="CHEBI:28938"/>
        <dbReference type="ChEBI" id="CHEBI:29973"/>
        <dbReference type="ChEBI" id="CHEBI:30011"/>
        <dbReference type="EC" id="3.5.1.44"/>
    </reaction>
</comment>
<comment type="similarity">
    <text evidence="3">Belongs to the CheD family.</text>
</comment>
<proteinExistence type="inferred from homology"/>
<gene>
    <name evidence="3" type="primary">cheD</name>
    <name evidence="4" type="ORF">CXB77_17205</name>
</gene>
<keyword evidence="2 3" id="KW-0378">Hydrolase</keyword>
<dbReference type="CDD" id="cd16352">
    <property type="entry name" value="CheD"/>
    <property type="match status" value="1"/>
</dbReference>
<dbReference type="EMBL" id="PPGH01000038">
    <property type="protein sequence ID" value="PQJ94878.1"/>
    <property type="molecule type" value="Genomic_DNA"/>
</dbReference>
<dbReference type="OrthoDB" id="9807202at2"/>
<dbReference type="InterPro" id="IPR011324">
    <property type="entry name" value="Cytotoxic_necrot_fac-like_cat"/>
</dbReference>
<keyword evidence="5" id="KW-1185">Reference proteome</keyword>
<comment type="function">
    <text evidence="3">Probably deamidates glutamine residues to glutamate on methyl-accepting chemotaxis receptors (MCPs), playing an important role in chemotaxis.</text>
</comment>